<dbReference type="GO" id="GO:0005829">
    <property type="term" value="C:cytosol"/>
    <property type="evidence" value="ECO:0007669"/>
    <property type="project" value="TreeGrafter"/>
</dbReference>
<proteinExistence type="inferred from homology"/>
<dbReference type="AlphaFoldDB" id="A0A8J4YIV3"/>
<evidence type="ECO:0000313" key="5">
    <source>
        <dbReference type="EMBL" id="KAG0722255.1"/>
    </source>
</evidence>
<sequence length="706" mass="77063">MEGEFCFAIDRGGTFTDIYARCPGDKVRVMKLLSEDPSNYTDAPTEGIRRILEQETGESSPKSKPVETSGIGWIRMGTTVATNALLERKGERMALAITEGFRDLLHIGNQARPNIFDLKILCPDVLYEEVVEVRERVIPRQDTSTEEIAVEQWRVEQGSTGEELLVHEEKVGAIALELGFSHVSLSSHVTPMVKAVPRGFTASSDAYLTPHIKTYLKLDVNTVAAGGGSRLFFRSGMFVVGPDSAGPVCYKKGGPLAVTDANLALGRLMPDYFPKIFGPKENEPLDKKQTMEAFKQVAKEVNAFNSHGSKTISVEEAAMGFIRVANEAMCRPIRALTQAKGHDTSQHVLAVFGGAGGQHACAVARALGMQTVIIHKYAGILSAYGMALADVVQEAQEPCAKEYKREFGFVISNREIHVDDIRIRGIGKSIITEEEAIPQCEREPATETIATGSITAKGDVLIKIEKAKKTMISTEVDAIQLSIFSHRFMSLAEQMGRILQRTSISTNIKERLDFSCALFGPDGGLVSNAPHIPVHLGAMQETVQYQTNINRNERRPVFYVASRGHHADIGGITPGSMPPHSTSIQEEGAVFLSFKLVDQGVFQEEKLKEALMAPGKIPGSSGTRNMKDNLSDLRAQVAANHKAYMSHIQKSAEHGVRDLLKDVGNRVYKKTGATSLHAIDHMDDGSPIELTVDINVEDGTAVFDFG</sequence>
<evidence type="ECO:0000259" key="2">
    <source>
        <dbReference type="Pfam" id="PF01968"/>
    </source>
</evidence>
<reference evidence="5" key="1">
    <citation type="submission" date="2020-07" db="EMBL/GenBank/DDBJ databases">
        <title>The High-quality genome of the commercially important snow crab, Chionoecetes opilio.</title>
        <authorList>
            <person name="Jeong J.-H."/>
            <person name="Ryu S."/>
        </authorList>
    </citation>
    <scope>NUCLEOTIDE SEQUENCE</scope>
    <source>
        <strain evidence="5">MADBK_172401_WGS</strain>
        <tissue evidence="5">Digestive gland</tissue>
    </source>
</reference>
<dbReference type="Pfam" id="PF05378">
    <property type="entry name" value="Hydant_A_N"/>
    <property type="match status" value="1"/>
</dbReference>
<feature type="domain" description="Hydantoinase B/oxoprolinase" evidence="3">
    <location>
        <begin position="477"/>
        <end position="549"/>
    </location>
</feature>
<comment type="similarity">
    <text evidence="1">Belongs to the oxoprolinase family.</text>
</comment>
<name>A0A8J4YIV3_CHIOP</name>
<protein>
    <submittedName>
        <fullName evidence="5">5-oxoprolinase</fullName>
    </submittedName>
</protein>
<comment type="caution">
    <text evidence="5">The sequence shown here is derived from an EMBL/GenBank/DDBJ whole genome shotgun (WGS) entry which is preliminary data.</text>
</comment>
<keyword evidence="6" id="KW-1185">Reference proteome</keyword>
<feature type="domain" description="Hydantoinase/oxoprolinase N-terminal" evidence="4">
    <location>
        <begin position="7"/>
        <end position="140"/>
    </location>
</feature>
<dbReference type="GO" id="GO:0006749">
    <property type="term" value="P:glutathione metabolic process"/>
    <property type="evidence" value="ECO:0007669"/>
    <property type="project" value="TreeGrafter"/>
</dbReference>
<dbReference type="PANTHER" id="PTHR11365">
    <property type="entry name" value="5-OXOPROLINASE RELATED"/>
    <property type="match status" value="1"/>
</dbReference>
<dbReference type="InterPro" id="IPR045079">
    <property type="entry name" value="Oxoprolinase-like"/>
</dbReference>
<feature type="domain" description="Hydantoinase A/oxoprolinase" evidence="2">
    <location>
        <begin position="217"/>
        <end position="394"/>
    </location>
</feature>
<dbReference type="Proteomes" id="UP000770661">
    <property type="component" value="Unassembled WGS sequence"/>
</dbReference>
<evidence type="ECO:0000259" key="3">
    <source>
        <dbReference type="Pfam" id="PF02538"/>
    </source>
</evidence>
<dbReference type="GO" id="GO:0017168">
    <property type="term" value="F:5-oxoprolinase (ATP-hydrolyzing) activity"/>
    <property type="evidence" value="ECO:0007669"/>
    <property type="project" value="TreeGrafter"/>
</dbReference>
<dbReference type="InterPro" id="IPR008040">
    <property type="entry name" value="Hydant_A_N"/>
</dbReference>
<dbReference type="OrthoDB" id="3643at2759"/>
<dbReference type="Pfam" id="PF02538">
    <property type="entry name" value="Hydantoinase_B"/>
    <property type="match status" value="2"/>
</dbReference>
<feature type="domain" description="Hydantoinase B/oxoprolinase" evidence="3">
    <location>
        <begin position="555"/>
        <end position="705"/>
    </location>
</feature>
<accession>A0A8J4YIV3</accession>
<gene>
    <name evidence="5" type="primary">Oplah</name>
    <name evidence="5" type="ORF">GWK47_044837</name>
</gene>
<evidence type="ECO:0000256" key="1">
    <source>
        <dbReference type="ARBA" id="ARBA00010403"/>
    </source>
</evidence>
<dbReference type="EMBL" id="JACEEZ010009831">
    <property type="protein sequence ID" value="KAG0722255.1"/>
    <property type="molecule type" value="Genomic_DNA"/>
</dbReference>
<dbReference type="Pfam" id="PF01968">
    <property type="entry name" value="Hydantoinase_A"/>
    <property type="match status" value="1"/>
</dbReference>
<dbReference type="InterPro" id="IPR002821">
    <property type="entry name" value="Hydantoinase_A"/>
</dbReference>
<dbReference type="PANTHER" id="PTHR11365:SF2">
    <property type="entry name" value="5-OXOPROLINASE"/>
    <property type="match status" value="1"/>
</dbReference>
<evidence type="ECO:0000313" key="6">
    <source>
        <dbReference type="Proteomes" id="UP000770661"/>
    </source>
</evidence>
<evidence type="ECO:0000259" key="4">
    <source>
        <dbReference type="Pfam" id="PF05378"/>
    </source>
</evidence>
<dbReference type="InterPro" id="IPR003692">
    <property type="entry name" value="Hydantoinase_B"/>
</dbReference>
<organism evidence="5 6">
    <name type="scientific">Chionoecetes opilio</name>
    <name type="common">Atlantic snow crab</name>
    <name type="synonym">Cancer opilio</name>
    <dbReference type="NCBI Taxonomy" id="41210"/>
    <lineage>
        <taxon>Eukaryota</taxon>
        <taxon>Metazoa</taxon>
        <taxon>Ecdysozoa</taxon>
        <taxon>Arthropoda</taxon>
        <taxon>Crustacea</taxon>
        <taxon>Multicrustacea</taxon>
        <taxon>Malacostraca</taxon>
        <taxon>Eumalacostraca</taxon>
        <taxon>Eucarida</taxon>
        <taxon>Decapoda</taxon>
        <taxon>Pleocyemata</taxon>
        <taxon>Brachyura</taxon>
        <taxon>Eubrachyura</taxon>
        <taxon>Majoidea</taxon>
        <taxon>Majidae</taxon>
        <taxon>Chionoecetes</taxon>
    </lineage>
</organism>